<evidence type="ECO:0000259" key="1">
    <source>
        <dbReference type="Pfam" id="PF13175"/>
    </source>
</evidence>
<dbReference type="Gene3D" id="3.40.50.300">
    <property type="entry name" value="P-loop containing nucleotide triphosphate hydrolases"/>
    <property type="match status" value="1"/>
</dbReference>
<dbReference type="InterPro" id="IPR034139">
    <property type="entry name" value="TOPRIM_OLD"/>
</dbReference>
<dbReference type="Proteomes" id="UP000663166">
    <property type="component" value="Chromosome"/>
</dbReference>
<dbReference type="RefSeq" id="WP_006810294.1">
    <property type="nucleotide sequence ID" value="NZ_CP073943.1"/>
</dbReference>
<name>A0A895NYU8_ECOLX</name>
<dbReference type="Pfam" id="PF20469">
    <property type="entry name" value="OLD-like_TOPRIM"/>
    <property type="match status" value="1"/>
</dbReference>
<dbReference type="InterPro" id="IPR041685">
    <property type="entry name" value="AAA_GajA/Old/RecF-like"/>
</dbReference>
<dbReference type="AlphaFoldDB" id="A0A895NYU8"/>
<evidence type="ECO:0000259" key="2">
    <source>
        <dbReference type="Pfam" id="PF20469"/>
    </source>
</evidence>
<dbReference type="CDD" id="cd01026">
    <property type="entry name" value="TOPRIM_OLD"/>
    <property type="match status" value="1"/>
</dbReference>
<organism evidence="3 4">
    <name type="scientific">Escherichia coli</name>
    <dbReference type="NCBI Taxonomy" id="562"/>
    <lineage>
        <taxon>Bacteria</taxon>
        <taxon>Pseudomonadati</taxon>
        <taxon>Pseudomonadota</taxon>
        <taxon>Gammaproteobacteria</taxon>
        <taxon>Enterobacterales</taxon>
        <taxon>Enterobacteriaceae</taxon>
        <taxon>Escherichia</taxon>
    </lineage>
</organism>
<sequence length="661" mass="75578">MHLKNMTIGGFKSFSYNEPQKISFEKDRTVFIGNNGTGKSAILDALNKLFSVSNSFRTIYPSEFHVENEDDQTQIKNLFIDVTFAFGKIKDDVSIPSLIEQMTLDDGEDVIFRVRLEASLSYEFSDVGDIDENIYIITDISETPSDDCKIKLSPLIRNSIQIHYVPATRDPLKQLTYSSSAVLGKLMKAINWDENARDEYKEKALELIAIAKKNKEISLISESINSGWSTLYKESVLSNAQLDFPLNSIDDLMKLVTLFLSPNEQGAIISAELLSDGQRSLMYLAIINALFNVEIKIKHAAKGEYSFDKSKLRLPIFSLISLEEPENHLSPHYLGRIIKLFSNYAEKDSFQMVMSTHSTSIMSRIEPEQVRHFSLKNTCSVINKLELPLKSDEKFKFINEAVKSYPEIYFASLVILVEGDSEQVILPKIFESYNFDADSKNIAIAPLGGRHVNHFWRLLESLKVPYITLLDLDLGRNGGGFERIKYAIKQLSSHRNVTYLHSEMLDRLPNWDSEQDPLTFTICYKDGKEVNIVDELKKHNIFFSAPLDIDYMMINSFPEIYCEIDSENNERGPEVLKQEKIIENDIIKQVLKDGNKGNKNYKHDNGYLTKFVWYNYRFLGSKSKPASHIRLINKIKGSLVERMPSVLKELVERVGEISHGR</sequence>
<proteinExistence type="predicted"/>
<dbReference type="PANTHER" id="PTHR43581">
    <property type="entry name" value="ATP/GTP PHOSPHATASE"/>
    <property type="match status" value="1"/>
</dbReference>
<dbReference type="EMBL" id="CP070393">
    <property type="protein sequence ID" value="QRZ98109.1"/>
    <property type="molecule type" value="Genomic_DNA"/>
</dbReference>
<protein>
    <submittedName>
        <fullName evidence="3">AAA family ATPase</fullName>
    </submittedName>
</protein>
<dbReference type="SUPFAM" id="SSF52540">
    <property type="entry name" value="P-loop containing nucleoside triphosphate hydrolases"/>
    <property type="match status" value="1"/>
</dbReference>
<gene>
    <name evidence="3" type="ORF">JNP96_03530</name>
</gene>
<dbReference type="InterPro" id="IPR027417">
    <property type="entry name" value="P-loop_NTPase"/>
</dbReference>
<evidence type="ECO:0000313" key="3">
    <source>
        <dbReference type="EMBL" id="QRZ98109.1"/>
    </source>
</evidence>
<dbReference type="PANTHER" id="PTHR43581:SF2">
    <property type="entry name" value="EXCINUCLEASE ATPASE SUBUNIT"/>
    <property type="match status" value="1"/>
</dbReference>
<dbReference type="InterPro" id="IPR051396">
    <property type="entry name" value="Bact_Antivir_Def_Nuclease"/>
</dbReference>
<feature type="domain" description="OLD protein-like TOPRIM" evidence="2">
    <location>
        <begin position="410"/>
        <end position="473"/>
    </location>
</feature>
<reference evidence="3" key="1">
    <citation type="submission" date="2021-02" db="EMBL/GenBank/DDBJ databases">
        <title>Co-localization of colistin and carbapenem -resistance genes on a novel transferable IncHI2 plasmid in Escherichia coli from chicken-origin.</title>
        <authorList>
            <person name="Hoffmann M."/>
            <person name="Balkey M."/>
            <person name="Ronco T."/>
            <person name="Hendriksen R.S."/>
        </authorList>
    </citation>
    <scope>NUCLEOTIDE SEQUENCE</scope>
    <source>
        <strain evidence="3">CFSAN083829</strain>
    </source>
</reference>
<dbReference type="GeneID" id="93201122"/>
<evidence type="ECO:0000313" key="4">
    <source>
        <dbReference type="Proteomes" id="UP000663166"/>
    </source>
</evidence>
<feature type="domain" description="Endonuclease GajA/Old nuclease/RecF-like AAA" evidence="1">
    <location>
        <begin position="1"/>
        <end position="361"/>
    </location>
</feature>
<accession>A0A895NYU8</accession>
<dbReference type="Pfam" id="PF13175">
    <property type="entry name" value="AAA_15"/>
    <property type="match status" value="1"/>
</dbReference>